<organism evidence="2 3">
    <name type="scientific">Elysia marginata</name>
    <dbReference type="NCBI Taxonomy" id="1093978"/>
    <lineage>
        <taxon>Eukaryota</taxon>
        <taxon>Metazoa</taxon>
        <taxon>Spiralia</taxon>
        <taxon>Lophotrochozoa</taxon>
        <taxon>Mollusca</taxon>
        <taxon>Gastropoda</taxon>
        <taxon>Heterobranchia</taxon>
        <taxon>Euthyneura</taxon>
        <taxon>Panpulmonata</taxon>
        <taxon>Sacoglossa</taxon>
        <taxon>Placobranchoidea</taxon>
        <taxon>Plakobranchidae</taxon>
        <taxon>Elysia</taxon>
    </lineage>
</organism>
<reference evidence="2 3" key="1">
    <citation type="journal article" date="2021" name="Elife">
        <title>Chloroplast acquisition without the gene transfer in kleptoplastic sea slugs, Plakobranchus ocellatus.</title>
        <authorList>
            <person name="Maeda T."/>
            <person name="Takahashi S."/>
            <person name="Yoshida T."/>
            <person name="Shimamura S."/>
            <person name="Takaki Y."/>
            <person name="Nagai Y."/>
            <person name="Toyoda A."/>
            <person name="Suzuki Y."/>
            <person name="Arimoto A."/>
            <person name="Ishii H."/>
            <person name="Satoh N."/>
            <person name="Nishiyama T."/>
            <person name="Hasebe M."/>
            <person name="Maruyama T."/>
            <person name="Minagawa J."/>
            <person name="Obokata J."/>
            <person name="Shigenobu S."/>
        </authorList>
    </citation>
    <scope>NUCLEOTIDE SEQUENCE [LARGE SCALE GENOMIC DNA]</scope>
</reference>
<evidence type="ECO:0000313" key="2">
    <source>
        <dbReference type="EMBL" id="GFR69806.1"/>
    </source>
</evidence>
<protein>
    <submittedName>
        <fullName evidence="2">Endonuclease-reverse transcriptase</fullName>
    </submittedName>
</protein>
<dbReference type="PANTHER" id="PTHR47027">
    <property type="entry name" value="REVERSE TRANSCRIPTASE DOMAIN-CONTAINING PROTEIN"/>
    <property type="match status" value="1"/>
</dbReference>
<keyword evidence="2" id="KW-0255">Endonuclease</keyword>
<evidence type="ECO:0000313" key="3">
    <source>
        <dbReference type="Proteomes" id="UP000762676"/>
    </source>
</evidence>
<dbReference type="Pfam" id="PF00078">
    <property type="entry name" value="RVT_1"/>
    <property type="match status" value="1"/>
</dbReference>
<gene>
    <name evidence="2" type="ORF">ElyMa_003767400</name>
</gene>
<dbReference type="Gene3D" id="3.30.70.270">
    <property type="match status" value="1"/>
</dbReference>
<dbReference type="InterPro" id="IPR000477">
    <property type="entry name" value="RT_dom"/>
</dbReference>
<comment type="caution">
    <text evidence="2">The sequence shown here is derived from an EMBL/GenBank/DDBJ whole genome shotgun (WGS) entry which is preliminary data.</text>
</comment>
<keyword evidence="2" id="KW-0378">Hydrolase</keyword>
<dbReference type="EMBL" id="BMAT01007723">
    <property type="protein sequence ID" value="GFR69806.1"/>
    <property type="molecule type" value="Genomic_DNA"/>
</dbReference>
<dbReference type="SUPFAM" id="SSF56672">
    <property type="entry name" value="DNA/RNA polymerases"/>
    <property type="match status" value="1"/>
</dbReference>
<dbReference type="AlphaFoldDB" id="A0AAV4FAC7"/>
<feature type="domain" description="Reverse transcriptase" evidence="1">
    <location>
        <begin position="24"/>
        <end position="84"/>
    </location>
</feature>
<dbReference type="PANTHER" id="PTHR47027:SF20">
    <property type="entry name" value="REVERSE TRANSCRIPTASE-LIKE PROTEIN WITH RNA-DIRECTED DNA POLYMERASE DOMAIN"/>
    <property type="match status" value="1"/>
</dbReference>
<dbReference type="InterPro" id="IPR043502">
    <property type="entry name" value="DNA/RNA_pol_sf"/>
</dbReference>
<name>A0AAV4FAC7_9GAST</name>
<sequence length="98" mass="11055">MHSLASSLQHVYSEFLLQEALAEKRGVSLNGENIANVRYADDTIIMAETPESLQQMLDSIAERCKANGMEMYAKKTKTIQIVKEKKKVSILIDRTPLE</sequence>
<evidence type="ECO:0000259" key="1">
    <source>
        <dbReference type="Pfam" id="PF00078"/>
    </source>
</evidence>
<dbReference type="GO" id="GO:0004519">
    <property type="term" value="F:endonuclease activity"/>
    <property type="evidence" value="ECO:0007669"/>
    <property type="project" value="UniProtKB-KW"/>
</dbReference>
<dbReference type="InterPro" id="IPR043128">
    <property type="entry name" value="Rev_trsase/Diguanyl_cyclase"/>
</dbReference>
<keyword evidence="2" id="KW-0540">Nuclease</keyword>
<keyword evidence="3" id="KW-1185">Reference proteome</keyword>
<accession>A0AAV4FAC7</accession>
<proteinExistence type="predicted"/>
<dbReference type="Proteomes" id="UP000762676">
    <property type="component" value="Unassembled WGS sequence"/>
</dbReference>